<sequence length="80" mass="9200">MHHTKRSAATFVTFLAQLQLVRSHIYSSSNLRTRTRSLDLGTGNISFLFFRRARPHTRTSLHPSSQRGPGCYVLYFQIGF</sequence>
<evidence type="ECO:0000313" key="2">
    <source>
        <dbReference type="Proteomes" id="UP000308600"/>
    </source>
</evidence>
<proteinExistence type="predicted"/>
<evidence type="ECO:0000313" key="1">
    <source>
        <dbReference type="EMBL" id="TFK73260.1"/>
    </source>
</evidence>
<dbReference type="Proteomes" id="UP000308600">
    <property type="component" value="Unassembled WGS sequence"/>
</dbReference>
<dbReference type="EMBL" id="ML208277">
    <property type="protein sequence ID" value="TFK73260.1"/>
    <property type="molecule type" value="Genomic_DNA"/>
</dbReference>
<accession>A0ACD3B620</accession>
<organism evidence="1 2">
    <name type="scientific">Pluteus cervinus</name>
    <dbReference type="NCBI Taxonomy" id="181527"/>
    <lineage>
        <taxon>Eukaryota</taxon>
        <taxon>Fungi</taxon>
        <taxon>Dikarya</taxon>
        <taxon>Basidiomycota</taxon>
        <taxon>Agaricomycotina</taxon>
        <taxon>Agaricomycetes</taxon>
        <taxon>Agaricomycetidae</taxon>
        <taxon>Agaricales</taxon>
        <taxon>Pluteineae</taxon>
        <taxon>Pluteaceae</taxon>
        <taxon>Pluteus</taxon>
    </lineage>
</organism>
<protein>
    <submittedName>
        <fullName evidence="1">Uncharacterized protein</fullName>
    </submittedName>
</protein>
<keyword evidence="2" id="KW-1185">Reference proteome</keyword>
<gene>
    <name evidence="1" type="ORF">BDN72DRAFT_834921</name>
</gene>
<reference evidence="1 2" key="1">
    <citation type="journal article" date="2019" name="Nat. Ecol. Evol.">
        <title>Megaphylogeny resolves global patterns of mushroom evolution.</title>
        <authorList>
            <person name="Varga T."/>
            <person name="Krizsan K."/>
            <person name="Foldi C."/>
            <person name="Dima B."/>
            <person name="Sanchez-Garcia M."/>
            <person name="Sanchez-Ramirez S."/>
            <person name="Szollosi G.J."/>
            <person name="Szarkandi J.G."/>
            <person name="Papp V."/>
            <person name="Albert L."/>
            <person name="Andreopoulos W."/>
            <person name="Angelini C."/>
            <person name="Antonin V."/>
            <person name="Barry K.W."/>
            <person name="Bougher N.L."/>
            <person name="Buchanan P."/>
            <person name="Buyck B."/>
            <person name="Bense V."/>
            <person name="Catcheside P."/>
            <person name="Chovatia M."/>
            <person name="Cooper J."/>
            <person name="Damon W."/>
            <person name="Desjardin D."/>
            <person name="Finy P."/>
            <person name="Geml J."/>
            <person name="Haridas S."/>
            <person name="Hughes K."/>
            <person name="Justo A."/>
            <person name="Karasinski D."/>
            <person name="Kautmanova I."/>
            <person name="Kiss B."/>
            <person name="Kocsube S."/>
            <person name="Kotiranta H."/>
            <person name="LaButti K.M."/>
            <person name="Lechner B.E."/>
            <person name="Liimatainen K."/>
            <person name="Lipzen A."/>
            <person name="Lukacs Z."/>
            <person name="Mihaltcheva S."/>
            <person name="Morgado L.N."/>
            <person name="Niskanen T."/>
            <person name="Noordeloos M.E."/>
            <person name="Ohm R.A."/>
            <person name="Ortiz-Santana B."/>
            <person name="Ovrebo C."/>
            <person name="Racz N."/>
            <person name="Riley R."/>
            <person name="Savchenko A."/>
            <person name="Shiryaev A."/>
            <person name="Soop K."/>
            <person name="Spirin V."/>
            <person name="Szebenyi C."/>
            <person name="Tomsovsky M."/>
            <person name="Tulloss R.E."/>
            <person name="Uehling J."/>
            <person name="Grigoriev I.V."/>
            <person name="Vagvolgyi C."/>
            <person name="Papp T."/>
            <person name="Martin F.M."/>
            <person name="Miettinen O."/>
            <person name="Hibbett D.S."/>
            <person name="Nagy L.G."/>
        </authorList>
    </citation>
    <scope>NUCLEOTIDE SEQUENCE [LARGE SCALE GENOMIC DNA]</scope>
    <source>
        <strain evidence="1 2">NL-1719</strain>
    </source>
</reference>
<name>A0ACD3B620_9AGAR</name>